<feature type="transmembrane region" description="Helical" evidence="8">
    <location>
        <begin position="45"/>
        <end position="66"/>
    </location>
</feature>
<comment type="caution">
    <text evidence="10">The sequence shown here is derived from an EMBL/GenBank/DDBJ whole genome shotgun (WGS) entry which is preliminary data.</text>
</comment>
<dbReference type="InterPro" id="IPR005599">
    <property type="entry name" value="GPI_mannosylTrfase"/>
</dbReference>
<dbReference type="Proteomes" id="UP000785679">
    <property type="component" value="Unassembled WGS sequence"/>
</dbReference>
<dbReference type="AlphaFoldDB" id="A0A8J8SVN9"/>
<keyword evidence="3" id="KW-0808">Transferase</keyword>
<feature type="region of interest" description="Disordered" evidence="9">
    <location>
        <begin position="260"/>
        <end position="327"/>
    </location>
</feature>
<proteinExistence type="inferred from homology"/>
<evidence type="ECO:0000256" key="6">
    <source>
        <dbReference type="ARBA" id="ARBA00022989"/>
    </source>
</evidence>
<evidence type="ECO:0000256" key="7">
    <source>
        <dbReference type="ARBA" id="ARBA00023136"/>
    </source>
</evidence>
<dbReference type="GO" id="GO:0000030">
    <property type="term" value="F:mannosyltransferase activity"/>
    <property type="evidence" value="ECO:0007669"/>
    <property type="project" value="TreeGrafter"/>
</dbReference>
<evidence type="ECO:0000256" key="8">
    <source>
        <dbReference type="RuleBase" id="RU363075"/>
    </source>
</evidence>
<comment type="caution">
    <text evidence="8">Lacks conserved residue(s) required for the propagation of feature annotation.</text>
</comment>
<sequence length="327" mass="38414">MTLLIPAMIMGGRKYYQRESQKFAWLLIIPALYIFFYTINPHKEIRFILPVVPIFLYFAGTALVGLMNDPKKKTLGQVYLSLHVVLNLLVLAFLSLFVKNYQPIISAVKSTPGLNYIYIFSWYDFPMYTELHGSGIRFEHQTCERMHNLFQYSGYDKLLHPFKRYINQTESMAEQSWINQVYVEGNQKLPEWVLAPKFIGHCVTRQRVLDELYDRYQEVFYELDLMQVRQGNWNQSSINYIIYKKKSPVQFIPENKPRSELDWDWNQRPVTDESTIPKEEESEEPGSTQVPEVEEGSPSYESLDEKEVIDQGFIAETTIINPEDSEI</sequence>
<comment type="subcellular location">
    <subcellularLocation>
        <location evidence="1 8">Endoplasmic reticulum membrane</location>
        <topology evidence="1 8">Multi-pass membrane protein</topology>
    </subcellularLocation>
</comment>
<keyword evidence="2 8" id="KW-0328">Glycosyltransferase</keyword>
<evidence type="ECO:0000313" key="11">
    <source>
        <dbReference type="Proteomes" id="UP000785679"/>
    </source>
</evidence>
<reference evidence="10" key="1">
    <citation type="submission" date="2019-06" db="EMBL/GenBank/DDBJ databases">
        <authorList>
            <person name="Zheng W."/>
        </authorList>
    </citation>
    <scope>NUCLEOTIDE SEQUENCE</scope>
    <source>
        <strain evidence="10">QDHG01</strain>
    </source>
</reference>
<name>A0A8J8SVN9_HALGN</name>
<evidence type="ECO:0000256" key="1">
    <source>
        <dbReference type="ARBA" id="ARBA00004477"/>
    </source>
</evidence>
<keyword evidence="5 8" id="KW-0256">Endoplasmic reticulum</keyword>
<gene>
    <name evidence="10" type="ORF">FGO68_gene11921</name>
</gene>
<dbReference type="EC" id="2.4.1.-" evidence="8"/>
<evidence type="ECO:0000256" key="3">
    <source>
        <dbReference type="ARBA" id="ARBA00022679"/>
    </source>
</evidence>
<keyword evidence="4 8" id="KW-0812">Transmembrane</keyword>
<evidence type="ECO:0000313" key="10">
    <source>
        <dbReference type="EMBL" id="TNV72409.1"/>
    </source>
</evidence>
<comment type="similarity">
    <text evidence="8">Belongs to the glycosyltransferase 22 family.</text>
</comment>
<feature type="transmembrane region" description="Helical" evidence="8">
    <location>
        <begin position="23"/>
        <end position="39"/>
    </location>
</feature>
<dbReference type="GO" id="GO:0005789">
    <property type="term" value="C:endoplasmic reticulum membrane"/>
    <property type="evidence" value="ECO:0007669"/>
    <property type="project" value="UniProtKB-SubCell"/>
</dbReference>
<keyword evidence="7 8" id="KW-0472">Membrane</keyword>
<evidence type="ECO:0000256" key="2">
    <source>
        <dbReference type="ARBA" id="ARBA00022676"/>
    </source>
</evidence>
<accession>A0A8J8SVN9</accession>
<protein>
    <recommendedName>
        <fullName evidence="8">Mannosyltransferase</fullName>
        <ecNumber evidence="8">2.4.1.-</ecNumber>
    </recommendedName>
</protein>
<dbReference type="PANTHER" id="PTHR22760">
    <property type="entry name" value="GLYCOSYLTRANSFERASE"/>
    <property type="match status" value="1"/>
</dbReference>
<keyword evidence="6 8" id="KW-1133">Transmembrane helix</keyword>
<evidence type="ECO:0000256" key="4">
    <source>
        <dbReference type="ARBA" id="ARBA00022692"/>
    </source>
</evidence>
<evidence type="ECO:0000256" key="9">
    <source>
        <dbReference type="SAM" id="MobiDB-lite"/>
    </source>
</evidence>
<dbReference type="Pfam" id="PF03901">
    <property type="entry name" value="Glyco_transf_22"/>
    <property type="match status" value="1"/>
</dbReference>
<evidence type="ECO:0000256" key="5">
    <source>
        <dbReference type="ARBA" id="ARBA00022824"/>
    </source>
</evidence>
<feature type="transmembrane region" description="Helical" evidence="8">
    <location>
        <begin position="78"/>
        <end position="98"/>
    </location>
</feature>
<organism evidence="10 11">
    <name type="scientific">Halteria grandinella</name>
    <dbReference type="NCBI Taxonomy" id="5974"/>
    <lineage>
        <taxon>Eukaryota</taxon>
        <taxon>Sar</taxon>
        <taxon>Alveolata</taxon>
        <taxon>Ciliophora</taxon>
        <taxon>Intramacronucleata</taxon>
        <taxon>Spirotrichea</taxon>
        <taxon>Stichotrichia</taxon>
        <taxon>Sporadotrichida</taxon>
        <taxon>Halteriidae</taxon>
        <taxon>Halteria</taxon>
    </lineage>
</organism>
<dbReference type="EMBL" id="RRYP01022496">
    <property type="protein sequence ID" value="TNV72409.1"/>
    <property type="molecule type" value="Genomic_DNA"/>
</dbReference>
<keyword evidence="11" id="KW-1185">Reference proteome</keyword>
<dbReference type="OrthoDB" id="19039at2759"/>